<dbReference type="Proteomes" id="UP000194440">
    <property type="component" value="Plasmid pACP4.1"/>
</dbReference>
<dbReference type="KEGG" id="acis:CBP35_19605"/>
<reference evidence="3" key="1">
    <citation type="submission" date="2017-05" db="EMBL/GenBank/DDBJ databases">
        <title>Polyphasic characterization of four soil-derived phenanthrene-degrading Acidovorax strains and proposal of Acidovorax phenanthrenivorans sp. nov.</title>
        <authorList>
            <person name="Singleton D."/>
            <person name="Lee J."/>
            <person name="Dickey A.N."/>
            <person name="Stroud A."/>
            <person name="Scholl E.H."/>
            <person name="Wright F.A."/>
            <person name="Aitken M.D."/>
        </authorList>
    </citation>
    <scope>NUCLEOTIDE SEQUENCE</scope>
    <source>
        <strain evidence="3">P4</strain>
        <plasmid evidence="3">pACP4.1</plasmid>
    </source>
</reference>
<dbReference type="GO" id="GO:0003677">
    <property type="term" value="F:DNA binding"/>
    <property type="evidence" value="ECO:0007669"/>
    <property type="project" value="InterPro"/>
</dbReference>
<evidence type="ECO:0000313" key="4">
    <source>
        <dbReference type="Proteomes" id="UP000194440"/>
    </source>
</evidence>
<gene>
    <name evidence="3" type="ORF">CBP36_19650</name>
</gene>
<proteinExistence type="predicted"/>
<evidence type="ECO:0000313" key="3">
    <source>
        <dbReference type="EMBL" id="ART61182.1"/>
    </source>
</evidence>
<organism evidence="3 4">
    <name type="scientific">Acidovorax carolinensis</name>
    <dbReference type="NCBI Taxonomy" id="553814"/>
    <lineage>
        <taxon>Bacteria</taxon>
        <taxon>Pseudomonadati</taxon>
        <taxon>Pseudomonadota</taxon>
        <taxon>Betaproteobacteria</taxon>
        <taxon>Burkholderiales</taxon>
        <taxon>Comamonadaceae</taxon>
        <taxon>Acidovorax</taxon>
    </lineage>
</organism>
<protein>
    <recommendedName>
        <fullName evidence="2">HTH cro/C1-type domain-containing protein</fullName>
    </recommendedName>
</protein>
<dbReference type="SUPFAM" id="SSF47413">
    <property type="entry name" value="lambda repressor-like DNA-binding domains"/>
    <property type="match status" value="1"/>
</dbReference>
<dbReference type="Gene3D" id="1.10.260.40">
    <property type="entry name" value="lambda repressor-like DNA-binding domains"/>
    <property type="match status" value="1"/>
</dbReference>
<accession>A0A240UJF5</accession>
<feature type="region of interest" description="Disordered" evidence="1">
    <location>
        <begin position="1"/>
        <end position="44"/>
    </location>
</feature>
<dbReference type="CDD" id="cd00093">
    <property type="entry name" value="HTH_XRE"/>
    <property type="match status" value="1"/>
</dbReference>
<dbReference type="InterPro" id="IPR010982">
    <property type="entry name" value="Lambda_DNA-bd_dom_sf"/>
</dbReference>
<name>A0A240UJF5_9BURK</name>
<dbReference type="KEGG" id="acip:CBP36_19650"/>
<sequence>MPQSSTSSSHPNTPAPAFGSDERLTTGKLPKKTPQRVRAKDTSEHPEVALALITLGDQLRRARVARDITQADLAVRMGVQTQTVGRMERGAPGISLEAVALALWNMNMLGHLVKIAAPETDEEGQRLSDLRSPSRARKPAALSSAGWSVLNHL</sequence>
<dbReference type="AlphaFoldDB" id="A0A240UJF5"/>
<keyword evidence="3" id="KW-0614">Plasmid</keyword>
<keyword evidence="4" id="KW-1185">Reference proteome</keyword>
<feature type="domain" description="HTH cro/C1-type" evidence="2">
    <location>
        <begin position="59"/>
        <end position="90"/>
    </location>
</feature>
<dbReference type="PROSITE" id="PS50943">
    <property type="entry name" value="HTH_CROC1"/>
    <property type="match status" value="1"/>
</dbReference>
<geneLocation type="plasmid" evidence="3 4">
    <name>pACP4.1</name>
</geneLocation>
<feature type="compositionally biased region" description="Polar residues" evidence="1">
    <location>
        <begin position="1"/>
        <end position="12"/>
    </location>
</feature>
<dbReference type="InterPro" id="IPR001387">
    <property type="entry name" value="Cro/C1-type_HTH"/>
</dbReference>
<dbReference type="EMBL" id="CP021367">
    <property type="protein sequence ID" value="ART61182.1"/>
    <property type="molecule type" value="Genomic_DNA"/>
</dbReference>
<dbReference type="SMART" id="SM00530">
    <property type="entry name" value="HTH_XRE"/>
    <property type="match status" value="1"/>
</dbReference>
<evidence type="ECO:0000256" key="1">
    <source>
        <dbReference type="SAM" id="MobiDB-lite"/>
    </source>
</evidence>
<dbReference type="Pfam" id="PF13560">
    <property type="entry name" value="HTH_31"/>
    <property type="match status" value="1"/>
</dbReference>
<evidence type="ECO:0000259" key="2">
    <source>
        <dbReference type="PROSITE" id="PS50943"/>
    </source>
</evidence>
<dbReference type="OrthoDB" id="7365273at2"/>
<dbReference type="RefSeq" id="WP_086928953.1">
    <property type="nucleotide sequence ID" value="NZ_CP021363.1"/>
</dbReference>